<keyword evidence="3" id="KW-1185">Reference proteome</keyword>
<dbReference type="EnsemblPlants" id="PGSC0003DMT400046105">
    <property type="protein sequence ID" value="PGSC0003DMT400046105"/>
    <property type="gene ID" value="PGSC0003DMG400017896"/>
</dbReference>
<feature type="compositionally biased region" description="Basic and acidic residues" evidence="1">
    <location>
        <begin position="214"/>
        <end position="231"/>
    </location>
</feature>
<evidence type="ECO:0000313" key="3">
    <source>
        <dbReference type="Proteomes" id="UP000011115"/>
    </source>
</evidence>
<dbReference type="Proteomes" id="UP000011115">
    <property type="component" value="Unassembled WGS sequence"/>
</dbReference>
<sequence>MSYISPKKYGKDHDRAKQQDEIRANNSFKNVISAYTIGQCSNNNNNNNGIVITSYETARDNNMEIVVLPTTLQPDEYQVVTVHTESPNNTLHNVLILNLVDFEPEDLTENKGVDCTTVSESNEEQIYSDTDLSPRVIKVVKLARNGKKQGDRESAQPLRVQPRRQTKSSSMTLILFQSQAFLHRLSFRSHLRLGTGPEWDHRTGTNRNRTGTGRFDRVVDRYRDEPDRNYRDGGSVPSRPTIYRDRTGTDRNGPERNGMG</sequence>
<feature type="region of interest" description="Disordered" evidence="1">
    <location>
        <begin position="194"/>
        <end position="260"/>
    </location>
</feature>
<reference evidence="2" key="2">
    <citation type="submission" date="2015-06" db="UniProtKB">
        <authorList>
            <consortium name="EnsemblPlants"/>
        </authorList>
    </citation>
    <scope>IDENTIFICATION</scope>
    <source>
        <strain evidence="2">DM1-3 516 R44</strain>
    </source>
</reference>
<reference evidence="3" key="1">
    <citation type="journal article" date="2011" name="Nature">
        <title>Genome sequence and analysis of the tuber crop potato.</title>
        <authorList>
            <consortium name="The Potato Genome Sequencing Consortium"/>
        </authorList>
    </citation>
    <scope>NUCLEOTIDE SEQUENCE [LARGE SCALE GENOMIC DNA]</scope>
    <source>
        <strain evidence="3">cv. DM1-3 516 R44</strain>
    </source>
</reference>
<feature type="compositionally biased region" description="Basic and acidic residues" evidence="1">
    <location>
        <begin position="242"/>
        <end position="254"/>
    </location>
</feature>
<evidence type="ECO:0000313" key="2">
    <source>
        <dbReference type="EnsemblPlants" id="PGSC0003DMT400046105"/>
    </source>
</evidence>
<name>M1BIN4_SOLTU</name>
<organism evidence="2 3">
    <name type="scientific">Solanum tuberosum</name>
    <name type="common">Potato</name>
    <dbReference type="NCBI Taxonomy" id="4113"/>
    <lineage>
        <taxon>Eukaryota</taxon>
        <taxon>Viridiplantae</taxon>
        <taxon>Streptophyta</taxon>
        <taxon>Embryophyta</taxon>
        <taxon>Tracheophyta</taxon>
        <taxon>Spermatophyta</taxon>
        <taxon>Magnoliopsida</taxon>
        <taxon>eudicotyledons</taxon>
        <taxon>Gunneridae</taxon>
        <taxon>Pentapetalae</taxon>
        <taxon>asterids</taxon>
        <taxon>lamiids</taxon>
        <taxon>Solanales</taxon>
        <taxon>Solanaceae</taxon>
        <taxon>Solanoideae</taxon>
        <taxon>Solaneae</taxon>
        <taxon>Solanum</taxon>
    </lineage>
</organism>
<feature type="region of interest" description="Disordered" evidence="1">
    <location>
        <begin position="144"/>
        <end position="168"/>
    </location>
</feature>
<dbReference type="HOGENOM" id="CLU_1071216_0_0_1"/>
<proteinExistence type="predicted"/>
<dbReference type="AlphaFoldDB" id="M1BIN4"/>
<protein>
    <submittedName>
        <fullName evidence="2">Uncharacterized protein</fullName>
    </submittedName>
</protein>
<dbReference type="InParanoid" id="M1BIN4"/>
<dbReference type="Gramene" id="PGSC0003DMT400046105">
    <property type="protein sequence ID" value="PGSC0003DMT400046105"/>
    <property type="gene ID" value="PGSC0003DMG400017896"/>
</dbReference>
<accession>M1BIN4</accession>
<evidence type="ECO:0000256" key="1">
    <source>
        <dbReference type="SAM" id="MobiDB-lite"/>
    </source>
</evidence>
<dbReference type="PaxDb" id="4113-PGSC0003DMT400046105"/>